<dbReference type="InterPro" id="IPR049945">
    <property type="entry name" value="AAA_22"/>
</dbReference>
<proteinExistence type="predicted"/>
<feature type="domain" description="AAA+ ATPase" evidence="1">
    <location>
        <begin position="41"/>
        <end position="179"/>
    </location>
</feature>
<dbReference type="AlphaFoldDB" id="A0A5K8A573"/>
<keyword evidence="3" id="KW-1185">Reference proteome</keyword>
<accession>A0A5K8A573</accession>
<protein>
    <submittedName>
        <fullName evidence="2">MSHA biogenesis protein MshM</fullName>
    </submittedName>
</protein>
<dbReference type="RefSeq" id="WP_162458763.1">
    <property type="nucleotide sequence ID" value="NZ_AP021879.1"/>
</dbReference>
<evidence type="ECO:0000259" key="1">
    <source>
        <dbReference type="SMART" id="SM00382"/>
    </source>
</evidence>
<dbReference type="InterPro" id="IPR052026">
    <property type="entry name" value="ExeA_AAA_ATPase_DNA-bind"/>
</dbReference>
<sequence>MFLAHFALNAHPFAEKPPIEWLQRDPRIEQALARLKFFEQQGALALILGQTGLGKSSLLRLFIHELPHNRYRPLYLHLTPLRANAFLRLMVTKLGEKPRMGKDRLLLQILERVKQNEKCTLLIVDEAHLIDPDTLTDLRLLISSIDEEVSLKIVLCGQDNLKEVLKRASHADLVQRIALRFALHALSKEQSGAYIDNRMIQAGGTAKTFESEAKNLIHEYTGGVPRQINNVAMACLINAASRSLKKIDDALVNETMSEFNLP</sequence>
<dbReference type="SMART" id="SM00382">
    <property type="entry name" value="AAA"/>
    <property type="match status" value="1"/>
</dbReference>
<gene>
    <name evidence="2" type="ORF">DSCOOX_06940</name>
</gene>
<name>A0A5K8A573_9BACT</name>
<dbReference type="InterPro" id="IPR027417">
    <property type="entry name" value="P-loop_NTPase"/>
</dbReference>
<dbReference type="SUPFAM" id="SSF52540">
    <property type="entry name" value="P-loop containing nucleoside triphosphate hydrolases"/>
    <property type="match status" value="1"/>
</dbReference>
<organism evidence="2 3">
    <name type="scientific">Desulfosarcina ovata subsp. ovata</name>
    <dbReference type="NCBI Taxonomy" id="2752305"/>
    <lineage>
        <taxon>Bacteria</taxon>
        <taxon>Pseudomonadati</taxon>
        <taxon>Thermodesulfobacteriota</taxon>
        <taxon>Desulfobacteria</taxon>
        <taxon>Desulfobacterales</taxon>
        <taxon>Desulfosarcinaceae</taxon>
        <taxon>Desulfosarcina</taxon>
    </lineage>
</organism>
<dbReference type="PANTHER" id="PTHR35894">
    <property type="entry name" value="GENERAL SECRETION PATHWAY PROTEIN A-RELATED"/>
    <property type="match status" value="1"/>
</dbReference>
<dbReference type="EMBL" id="AP021879">
    <property type="protein sequence ID" value="BBO87514.1"/>
    <property type="molecule type" value="Genomic_DNA"/>
</dbReference>
<reference evidence="2 3" key="1">
    <citation type="submission" date="2019-11" db="EMBL/GenBank/DDBJ databases">
        <title>Comparative genomics of hydrocarbon-degrading Desulfosarcina strains.</title>
        <authorList>
            <person name="Watanabe M."/>
            <person name="Kojima H."/>
            <person name="Fukui M."/>
        </authorList>
    </citation>
    <scope>NUCLEOTIDE SEQUENCE [LARGE SCALE GENOMIC DNA]</scope>
    <source>
        <strain evidence="3">oXyS1</strain>
    </source>
</reference>
<evidence type="ECO:0000313" key="3">
    <source>
        <dbReference type="Proteomes" id="UP000422108"/>
    </source>
</evidence>
<dbReference type="PANTHER" id="PTHR35894:SF1">
    <property type="entry name" value="PHOSPHORIBULOKINASE _ URIDINE KINASE FAMILY"/>
    <property type="match status" value="1"/>
</dbReference>
<dbReference type="Pfam" id="PF13401">
    <property type="entry name" value="AAA_22"/>
    <property type="match status" value="1"/>
</dbReference>
<dbReference type="GO" id="GO:0016887">
    <property type="term" value="F:ATP hydrolysis activity"/>
    <property type="evidence" value="ECO:0007669"/>
    <property type="project" value="InterPro"/>
</dbReference>
<dbReference type="InterPro" id="IPR003593">
    <property type="entry name" value="AAA+_ATPase"/>
</dbReference>
<dbReference type="Proteomes" id="UP000422108">
    <property type="component" value="Chromosome"/>
</dbReference>
<dbReference type="Gene3D" id="3.40.50.300">
    <property type="entry name" value="P-loop containing nucleotide triphosphate hydrolases"/>
    <property type="match status" value="1"/>
</dbReference>
<evidence type="ECO:0000313" key="2">
    <source>
        <dbReference type="EMBL" id="BBO87514.1"/>
    </source>
</evidence>